<dbReference type="RefSeq" id="WP_206570175.1">
    <property type="nucleotide sequence ID" value="NZ_JAFKCW010000003.1"/>
</dbReference>
<gene>
    <name evidence="1" type="ORF">J0A67_14975</name>
</gene>
<accession>A0ABS3BSY5</accession>
<dbReference type="EMBL" id="JAFKCW010000003">
    <property type="protein sequence ID" value="MBN7802175.1"/>
    <property type="molecule type" value="Genomic_DNA"/>
</dbReference>
<sequence length="218" mass="24163">MRKISLGVWLLLGLAFLITSCLPTVETEQIAYSNDFSDLDLAGFENAKLYIYNNDTVVGIYHNDEVAVNIGDLPAHNYLKITLDIFVHDSWDGNSDDGIGGPDAWYMGYDGIEVFRTTFSNTPCVSTYCLYQSYPNDYFRQNVPKSGAVQTDLPGLCIFGPEAPNYTTRYSISKLIEHSNPNVKLYMGGDLTAVNSPSPICDESWSLAKVEVVAIQTN</sequence>
<keyword evidence="2" id="KW-1185">Reference proteome</keyword>
<evidence type="ECO:0000313" key="2">
    <source>
        <dbReference type="Proteomes" id="UP000664698"/>
    </source>
</evidence>
<evidence type="ECO:0000313" key="1">
    <source>
        <dbReference type="EMBL" id="MBN7802175.1"/>
    </source>
</evidence>
<dbReference type="PROSITE" id="PS51257">
    <property type="entry name" value="PROKAR_LIPOPROTEIN"/>
    <property type="match status" value="1"/>
</dbReference>
<protein>
    <submittedName>
        <fullName evidence="1">Uncharacterized protein</fullName>
    </submittedName>
</protein>
<proteinExistence type="predicted"/>
<dbReference type="Proteomes" id="UP000664698">
    <property type="component" value="Unassembled WGS sequence"/>
</dbReference>
<organism evidence="1 2">
    <name type="scientific">Algoriphagus aestuariicola</name>
    <dbReference type="NCBI Taxonomy" id="1852016"/>
    <lineage>
        <taxon>Bacteria</taxon>
        <taxon>Pseudomonadati</taxon>
        <taxon>Bacteroidota</taxon>
        <taxon>Cytophagia</taxon>
        <taxon>Cytophagales</taxon>
        <taxon>Cyclobacteriaceae</taxon>
        <taxon>Algoriphagus</taxon>
    </lineage>
</organism>
<name>A0ABS3BSY5_9BACT</name>
<comment type="caution">
    <text evidence="1">The sequence shown here is derived from an EMBL/GenBank/DDBJ whole genome shotgun (WGS) entry which is preliminary data.</text>
</comment>
<reference evidence="1 2" key="1">
    <citation type="submission" date="2021-03" db="EMBL/GenBank/DDBJ databases">
        <title>novel species isolated from a fishpond in China.</title>
        <authorList>
            <person name="Lu H."/>
            <person name="Cai Z."/>
        </authorList>
    </citation>
    <scope>NUCLEOTIDE SEQUENCE [LARGE SCALE GENOMIC DNA]</scope>
    <source>
        <strain evidence="1 2">JCM 31546</strain>
    </source>
</reference>